<dbReference type="SUPFAM" id="SSF56925">
    <property type="entry name" value="OMPA-like"/>
    <property type="match status" value="1"/>
</dbReference>
<dbReference type="Gene3D" id="2.40.160.20">
    <property type="match status" value="1"/>
</dbReference>
<keyword evidence="5" id="KW-1185">Reference proteome</keyword>
<feature type="signal peptide" evidence="2">
    <location>
        <begin position="1"/>
        <end position="23"/>
    </location>
</feature>
<dbReference type="InterPro" id="IPR011250">
    <property type="entry name" value="OMP/PagP_B-barrel"/>
</dbReference>
<feature type="domain" description="Outer membrane protein beta-barrel" evidence="3">
    <location>
        <begin position="10"/>
        <end position="179"/>
    </location>
</feature>
<gene>
    <name evidence="4" type="ORF">DB31_6126</name>
</gene>
<protein>
    <recommendedName>
        <fullName evidence="3">Outer membrane protein beta-barrel domain-containing protein</fullName>
    </recommendedName>
</protein>
<dbReference type="Proteomes" id="UP000028725">
    <property type="component" value="Unassembled WGS sequence"/>
</dbReference>
<evidence type="ECO:0000313" key="5">
    <source>
        <dbReference type="Proteomes" id="UP000028725"/>
    </source>
</evidence>
<dbReference type="STRING" id="394096.DB31_6126"/>
<dbReference type="PATRIC" id="fig|394096.3.peg.8843"/>
<dbReference type="RefSeq" id="WP_044199670.1">
    <property type="nucleotide sequence ID" value="NZ_JMCB01000033.1"/>
</dbReference>
<evidence type="ECO:0000259" key="3">
    <source>
        <dbReference type="Pfam" id="PF13505"/>
    </source>
</evidence>
<comment type="caution">
    <text evidence="4">The sequence shown here is derived from an EMBL/GenBank/DDBJ whole genome shotgun (WGS) entry which is preliminary data.</text>
</comment>
<dbReference type="AlphaFoldDB" id="A0A085VVS1"/>
<proteinExistence type="predicted"/>
<dbReference type="EMBL" id="JMCB01000033">
    <property type="protein sequence ID" value="KFE59534.1"/>
    <property type="molecule type" value="Genomic_DNA"/>
</dbReference>
<dbReference type="OrthoDB" id="5517457at2"/>
<sequence length="209" mass="21816">MKNRSVVGSLAAAALLFAVPALAQVEAQEVGTKLHYNPAEAQVGLDVRVGLGGLTGAAGEYTGTGPLLGIAADAQVWPALGVEVGYEGQRIPIDESLIGSSGEGLYRHNLGLMAKAGPLINDKWRPFVGAGLGLSYINPTDGADFLYKNDIVEELPLAAGVDYNFGTIFAGARASYRLMFGESFAEDVRPGLDNSGNLFNANITLGGRF</sequence>
<reference evidence="4 5" key="1">
    <citation type="submission" date="2014-04" db="EMBL/GenBank/DDBJ databases">
        <title>Genome assembly of Hyalangium minutum DSM 14724.</title>
        <authorList>
            <person name="Sharma G."/>
            <person name="Subramanian S."/>
        </authorList>
    </citation>
    <scope>NUCLEOTIDE SEQUENCE [LARGE SCALE GENOMIC DNA]</scope>
    <source>
        <strain evidence="4 5">DSM 14724</strain>
    </source>
</reference>
<name>A0A085VVS1_9BACT</name>
<feature type="chain" id="PRO_5001799231" description="Outer membrane protein beta-barrel domain-containing protein" evidence="2">
    <location>
        <begin position="24"/>
        <end position="209"/>
    </location>
</feature>
<accession>A0A085VVS1</accession>
<keyword evidence="1 2" id="KW-0732">Signal</keyword>
<evidence type="ECO:0000256" key="1">
    <source>
        <dbReference type="ARBA" id="ARBA00022729"/>
    </source>
</evidence>
<evidence type="ECO:0000313" key="4">
    <source>
        <dbReference type="EMBL" id="KFE59534.1"/>
    </source>
</evidence>
<dbReference type="InterPro" id="IPR027385">
    <property type="entry name" value="Beta-barrel_OMP"/>
</dbReference>
<dbReference type="Pfam" id="PF13505">
    <property type="entry name" value="OMP_b-brl"/>
    <property type="match status" value="1"/>
</dbReference>
<organism evidence="4 5">
    <name type="scientific">Hyalangium minutum</name>
    <dbReference type="NCBI Taxonomy" id="394096"/>
    <lineage>
        <taxon>Bacteria</taxon>
        <taxon>Pseudomonadati</taxon>
        <taxon>Myxococcota</taxon>
        <taxon>Myxococcia</taxon>
        <taxon>Myxococcales</taxon>
        <taxon>Cystobacterineae</taxon>
        <taxon>Archangiaceae</taxon>
        <taxon>Hyalangium</taxon>
    </lineage>
</organism>
<evidence type="ECO:0000256" key="2">
    <source>
        <dbReference type="SAM" id="SignalP"/>
    </source>
</evidence>